<dbReference type="NCBIfam" id="TIGR01640">
    <property type="entry name" value="F_box_assoc_1"/>
    <property type="match status" value="1"/>
</dbReference>
<feature type="domain" description="F-box" evidence="1">
    <location>
        <begin position="16"/>
        <end position="50"/>
    </location>
</feature>
<evidence type="ECO:0000313" key="4">
    <source>
        <dbReference type="Proteomes" id="UP001632038"/>
    </source>
</evidence>
<reference evidence="4" key="1">
    <citation type="journal article" date="2024" name="IScience">
        <title>Strigolactones Initiate the Formation of Haustorium-like Structures in Castilleja.</title>
        <authorList>
            <person name="Buerger M."/>
            <person name="Peterson D."/>
            <person name="Chory J."/>
        </authorList>
    </citation>
    <scope>NUCLEOTIDE SEQUENCE [LARGE SCALE GENOMIC DNA]</scope>
</reference>
<dbReference type="PANTHER" id="PTHR35546:SF130">
    <property type="entry name" value="EXPRESSED PROTEIN"/>
    <property type="match status" value="1"/>
</dbReference>
<protein>
    <recommendedName>
        <fullName evidence="5">F-box domain-containing protein</fullName>
    </recommendedName>
</protein>
<evidence type="ECO:0000313" key="3">
    <source>
        <dbReference type="EMBL" id="KAL3645166.1"/>
    </source>
</evidence>
<dbReference type="InterPro" id="IPR017451">
    <property type="entry name" value="F-box-assoc_interact_dom"/>
</dbReference>
<proteinExistence type="predicted"/>
<gene>
    <name evidence="3" type="ORF">CASFOL_010346</name>
</gene>
<dbReference type="PANTHER" id="PTHR35546">
    <property type="entry name" value="F-BOX PROTEIN INTERACTION DOMAIN PROTEIN-RELATED"/>
    <property type="match status" value="1"/>
</dbReference>
<dbReference type="InterPro" id="IPR001810">
    <property type="entry name" value="F-box_dom"/>
</dbReference>
<sequence length="379" mass="43509">MEIEHAKSAEIVSSIDDLLSRILLLLPIKSLIRFQSVSKHWLSLITNPIFSHLRNPNPNPAVGLFLPPAGDHQPFDYLPLSPHESTDKKLEFSVDLRGVKILQSCNGLLLLASKNRYYIYNPTTNRRLELPNPDERNGNLSDIILVFDPVKSRYYDVVCVWYPKISQCLIEIYSSETRSWRSCGGPFTAAFDFENGVYWNGAVHWLGNGDGDESLYFRVADQVLDKMPILPTQIELYDRFSRRNYFIGHSCDHLHFIGKPSSAVLFNVYEMRRDYSEWFFKYRVDLSPVVAANQNMVLGRGNPFGWYILNFAVLGLVRGEHDEDSFLVLQTTGKIIRYNLVQGSFENLYEFEGDLVKDCLSLRYPGISGFEYIESLCCV</sequence>
<accession>A0ABD3DTT4</accession>
<evidence type="ECO:0000259" key="2">
    <source>
        <dbReference type="Pfam" id="PF08268"/>
    </source>
</evidence>
<dbReference type="InterPro" id="IPR055290">
    <property type="entry name" value="At3g26010-like"/>
</dbReference>
<dbReference type="Gene3D" id="1.20.1280.50">
    <property type="match status" value="1"/>
</dbReference>
<dbReference type="InterPro" id="IPR013187">
    <property type="entry name" value="F-box-assoc_dom_typ3"/>
</dbReference>
<feature type="domain" description="F-box associated beta-propeller type 3" evidence="2">
    <location>
        <begin position="85"/>
        <end position="214"/>
    </location>
</feature>
<dbReference type="AlphaFoldDB" id="A0ABD3DTT4"/>
<keyword evidence="4" id="KW-1185">Reference proteome</keyword>
<dbReference type="Pfam" id="PF08268">
    <property type="entry name" value="FBA_3"/>
    <property type="match status" value="1"/>
</dbReference>
<dbReference type="Pfam" id="PF00646">
    <property type="entry name" value="F-box"/>
    <property type="match status" value="1"/>
</dbReference>
<name>A0ABD3DTT4_9LAMI</name>
<comment type="caution">
    <text evidence="3">The sequence shown here is derived from an EMBL/GenBank/DDBJ whole genome shotgun (WGS) entry which is preliminary data.</text>
</comment>
<evidence type="ECO:0000259" key="1">
    <source>
        <dbReference type="Pfam" id="PF00646"/>
    </source>
</evidence>
<dbReference type="EMBL" id="JAVIJP010000013">
    <property type="protein sequence ID" value="KAL3645166.1"/>
    <property type="molecule type" value="Genomic_DNA"/>
</dbReference>
<evidence type="ECO:0008006" key="5">
    <source>
        <dbReference type="Google" id="ProtNLM"/>
    </source>
</evidence>
<dbReference type="SUPFAM" id="SSF81383">
    <property type="entry name" value="F-box domain"/>
    <property type="match status" value="1"/>
</dbReference>
<organism evidence="3 4">
    <name type="scientific">Castilleja foliolosa</name>
    <dbReference type="NCBI Taxonomy" id="1961234"/>
    <lineage>
        <taxon>Eukaryota</taxon>
        <taxon>Viridiplantae</taxon>
        <taxon>Streptophyta</taxon>
        <taxon>Embryophyta</taxon>
        <taxon>Tracheophyta</taxon>
        <taxon>Spermatophyta</taxon>
        <taxon>Magnoliopsida</taxon>
        <taxon>eudicotyledons</taxon>
        <taxon>Gunneridae</taxon>
        <taxon>Pentapetalae</taxon>
        <taxon>asterids</taxon>
        <taxon>lamiids</taxon>
        <taxon>Lamiales</taxon>
        <taxon>Orobanchaceae</taxon>
        <taxon>Pedicularideae</taxon>
        <taxon>Castillejinae</taxon>
        <taxon>Castilleja</taxon>
    </lineage>
</organism>
<dbReference type="InterPro" id="IPR036047">
    <property type="entry name" value="F-box-like_dom_sf"/>
</dbReference>
<dbReference type="Proteomes" id="UP001632038">
    <property type="component" value="Unassembled WGS sequence"/>
</dbReference>